<dbReference type="Gene3D" id="1.10.150.240">
    <property type="entry name" value="Putative phosphatase, domain 2"/>
    <property type="match status" value="1"/>
</dbReference>
<dbReference type="SFLD" id="SFLDG01129">
    <property type="entry name" value="C1.5:_HAD__Beta-PGM__Phosphata"/>
    <property type="match status" value="1"/>
</dbReference>
<dbReference type="RefSeq" id="WP_105218017.1">
    <property type="nucleotide sequence ID" value="NZ_CAWNSU010000075.1"/>
</dbReference>
<comment type="similarity">
    <text evidence="2">Belongs to the HAD-like hydrolase superfamily. CbbY/CbbZ/Gph/YieH family.</text>
</comment>
<name>A0A6N8FQ36_9CHRO</name>
<keyword evidence="3" id="KW-0479">Metal-binding</keyword>
<evidence type="ECO:0000256" key="4">
    <source>
        <dbReference type="ARBA" id="ARBA00022842"/>
    </source>
</evidence>
<evidence type="ECO:0000313" key="6">
    <source>
        <dbReference type="EMBL" id="MUL35350.1"/>
    </source>
</evidence>
<dbReference type="NCBIfam" id="TIGR01509">
    <property type="entry name" value="HAD-SF-IA-v3"/>
    <property type="match status" value="1"/>
</dbReference>
<comment type="caution">
    <text evidence="6">The sequence shown here is derived from an EMBL/GenBank/DDBJ whole genome shotgun (WGS) entry which is preliminary data.</text>
</comment>
<keyword evidence="7" id="KW-1185">Reference proteome</keyword>
<dbReference type="InterPro" id="IPR036412">
    <property type="entry name" value="HAD-like_sf"/>
</dbReference>
<comment type="cofactor">
    <cofactor evidence="1">
        <name>Mg(2+)</name>
        <dbReference type="ChEBI" id="CHEBI:18420"/>
    </cofactor>
</comment>
<dbReference type="EMBL" id="NAPY01000003">
    <property type="protein sequence ID" value="MUL35350.1"/>
    <property type="molecule type" value="Genomic_DNA"/>
</dbReference>
<reference evidence="6 7" key="1">
    <citation type="journal article" date="2019" name="Front. Microbiol.">
        <title>Genomic Features for Desiccation Tolerance and Sugar Biosynthesis in the Extremophile Gloeocapsopsis sp. UTEX B3054.</title>
        <authorList>
            <person name="Urrejola C."/>
            <person name="Alcorta J."/>
            <person name="Salas L."/>
            <person name="Vasquez M."/>
            <person name="Polz M.F."/>
            <person name="Vicuna R."/>
            <person name="Diez B."/>
        </authorList>
    </citation>
    <scope>NUCLEOTIDE SEQUENCE [LARGE SCALE GENOMIC DNA]</scope>
    <source>
        <strain evidence="6 7">1H9</strain>
    </source>
</reference>
<dbReference type="GO" id="GO:0016787">
    <property type="term" value="F:hydrolase activity"/>
    <property type="evidence" value="ECO:0007669"/>
    <property type="project" value="UniProtKB-KW"/>
</dbReference>
<evidence type="ECO:0000256" key="2">
    <source>
        <dbReference type="ARBA" id="ARBA00006171"/>
    </source>
</evidence>
<dbReference type="InterPro" id="IPR023214">
    <property type="entry name" value="HAD_sf"/>
</dbReference>
<evidence type="ECO:0000256" key="5">
    <source>
        <dbReference type="ARBA" id="ARBA00023277"/>
    </source>
</evidence>
<dbReference type="AlphaFoldDB" id="A0A6N8FQ36"/>
<dbReference type="InterPro" id="IPR006439">
    <property type="entry name" value="HAD-SF_hydro_IA"/>
</dbReference>
<sequence>MLAAILYDLDGTIVNTDPLHYQVWHEMLQEYGIEIDEEFYKNHMSGRLNPQIVRDFMPEWSDEAVHQFSDRKEARFREVAGTLTPIAGLDDAIAWGTERGLKQGLVTNAPRANAEYMLEVLKLSTAFDQVAISAEVGIPKPDPAPYEYILKEFGITPGEALAFEDSPSGMRSAVAAGIKTVGIATTQEPSELYELGAVLVISDYTDSRLWELLGVPRS</sequence>
<dbReference type="InterPro" id="IPR023198">
    <property type="entry name" value="PGP-like_dom2"/>
</dbReference>
<dbReference type="SUPFAM" id="SSF56784">
    <property type="entry name" value="HAD-like"/>
    <property type="match status" value="1"/>
</dbReference>
<accession>A0A6N8FQ36</accession>
<dbReference type="GO" id="GO:0046872">
    <property type="term" value="F:metal ion binding"/>
    <property type="evidence" value="ECO:0007669"/>
    <property type="project" value="UniProtKB-KW"/>
</dbReference>
<protein>
    <submittedName>
        <fullName evidence="6">Hydrolase</fullName>
    </submittedName>
</protein>
<dbReference type="PANTHER" id="PTHR46193">
    <property type="entry name" value="6-PHOSPHOGLUCONATE PHOSPHATASE"/>
    <property type="match status" value="1"/>
</dbReference>
<dbReference type="InterPro" id="IPR041492">
    <property type="entry name" value="HAD_2"/>
</dbReference>
<keyword evidence="6" id="KW-0378">Hydrolase</keyword>
<evidence type="ECO:0000313" key="7">
    <source>
        <dbReference type="Proteomes" id="UP000441797"/>
    </source>
</evidence>
<proteinExistence type="inferred from homology"/>
<dbReference type="InterPro" id="IPR051600">
    <property type="entry name" value="Beta-PGM-like"/>
</dbReference>
<keyword evidence="5" id="KW-0119">Carbohydrate metabolism</keyword>
<dbReference type="Proteomes" id="UP000441797">
    <property type="component" value="Unassembled WGS sequence"/>
</dbReference>
<evidence type="ECO:0000256" key="1">
    <source>
        <dbReference type="ARBA" id="ARBA00001946"/>
    </source>
</evidence>
<dbReference type="SFLD" id="SFLDG01135">
    <property type="entry name" value="C1.5.6:_HAD__Beta-PGM__Phospha"/>
    <property type="match status" value="1"/>
</dbReference>
<keyword evidence="4" id="KW-0460">Magnesium</keyword>
<gene>
    <name evidence="6" type="ORF">BWI75_02985</name>
</gene>
<dbReference type="Pfam" id="PF13419">
    <property type="entry name" value="HAD_2"/>
    <property type="match status" value="1"/>
</dbReference>
<dbReference type="Gene3D" id="3.40.50.1000">
    <property type="entry name" value="HAD superfamily/HAD-like"/>
    <property type="match status" value="1"/>
</dbReference>
<organism evidence="6 7">
    <name type="scientific">Gloeocapsopsis dulcis AAB1 = 1H9</name>
    <dbReference type="NCBI Taxonomy" id="1433147"/>
    <lineage>
        <taxon>Bacteria</taxon>
        <taxon>Bacillati</taxon>
        <taxon>Cyanobacteriota</taxon>
        <taxon>Cyanophyceae</taxon>
        <taxon>Oscillatoriophycideae</taxon>
        <taxon>Chroococcales</taxon>
        <taxon>Chroococcaceae</taxon>
        <taxon>Gloeocapsopsis</taxon>
        <taxon>Gloeocapsopsis dulcis</taxon>
    </lineage>
</organism>
<dbReference type="OrthoDB" id="9797743at2"/>
<dbReference type="PROSITE" id="PS01228">
    <property type="entry name" value="COF_1"/>
    <property type="match status" value="1"/>
</dbReference>
<evidence type="ECO:0000256" key="3">
    <source>
        <dbReference type="ARBA" id="ARBA00022723"/>
    </source>
</evidence>
<dbReference type="PANTHER" id="PTHR46193:SF18">
    <property type="entry name" value="HEXITOL PHOSPHATASE B"/>
    <property type="match status" value="1"/>
</dbReference>
<dbReference type="SFLD" id="SFLDS00003">
    <property type="entry name" value="Haloacid_Dehalogenase"/>
    <property type="match status" value="1"/>
</dbReference>